<dbReference type="InterPro" id="IPR000300">
    <property type="entry name" value="IPPc"/>
</dbReference>
<dbReference type="InterPro" id="IPR046985">
    <property type="entry name" value="IP5"/>
</dbReference>
<sequence length="478" mass="52510">MSSDTSSNSSSRRRRRKSSLAARVHSHVKLDGRSAPLGLPEVERPCSSSVAAREPAPVVVAQPVDNPLAVSNSRGQDALVNSNENLLSDSSLGDRSLGDGKDSSTSELMEATAASRVDDGLADGTSMVGGKAEVEGGEQFALPHVQHLFGPGGSILAGRSDVRAVLPNETATILCLTWNLAEKSPRSADSLRAMLHPPDVQASPDIYCISFQEVASTDMCFHTDVITLIAVAVGNDHIPFCWVRQWSQMLLILVRKTLLPFISDPERRFISSNVWTKPVKTKGAIAVCFRLFYTVILVVGCHLSYGPQTNRVNDYKKISQSLRFDRMTKSNKPAVQSANVVIWFGDLNFRITDRLAVDALLVTEPTAAGVLEGREDSHWSNVLINDQLSSDMITGKIFQEFKEAPIRFAPTHKLIVGTSKYNPRRVPSYTDRVLYRNNTTSSTGIVPLVYNSVWSETRSDHKPVYAAFLMRVIKEQRA</sequence>
<proteinExistence type="predicted"/>
<dbReference type="GO" id="GO:0001726">
    <property type="term" value="C:ruffle"/>
    <property type="evidence" value="ECO:0007669"/>
    <property type="project" value="TreeGrafter"/>
</dbReference>
<dbReference type="InterPro" id="IPR036691">
    <property type="entry name" value="Endo/exonu/phosph_ase_sf"/>
</dbReference>
<dbReference type="GO" id="GO:0004439">
    <property type="term" value="F:phosphatidylinositol-4,5-bisphosphate 5-phosphatase activity"/>
    <property type="evidence" value="ECO:0007669"/>
    <property type="project" value="TreeGrafter"/>
</dbReference>
<dbReference type="GO" id="GO:0005886">
    <property type="term" value="C:plasma membrane"/>
    <property type="evidence" value="ECO:0007669"/>
    <property type="project" value="TreeGrafter"/>
</dbReference>
<keyword evidence="3" id="KW-1185">Reference proteome</keyword>
<reference evidence="4" key="1">
    <citation type="submission" date="2022-11" db="UniProtKB">
        <authorList>
            <consortium name="WormBaseParasite"/>
        </authorList>
    </citation>
    <scope>IDENTIFICATION</scope>
</reference>
<accession>A0A914WY46</accession>
<dbReference type="PANTHER" id="PTHR11200">
    <property type="entry name" value="INOSITOL 5-PHOSPHATASE"/>
    <property type="match status" value="1"/>
</dbReference>
<organism evidence="3 4">
    <name type="scientific">Plectus sambesii</name>
    <dbReference type="NCBI Taxonomy" id="2011161"/>
    <lineage>
        <taxon>Eukaryota</taxon>
        <taxon>Metazoa</taxon>
        <taxon>Ecdysozoa</taxon>
        <taxon>Nematoda</taxon>
        <taxon>Chromadorea</taxon>
        <taxon>Plectida</taxon>
        <taxon>Plectina</taxon>
        <taxon>Plectoidea</taxon>
        <taxon>Plectidae</taxon>
        <taxon>Plectus</taxon>
    </lineage>
</organism>
<dbReference type="WBParaSite" id="PSAMB.scaffold5866size17248.g27455.t1">
    <property type="protein sequence ID" value="PSAMB.scaffold5866size17248.g27455.t1"/>
    <property type="gene ID" value="PSAMB.scaffold5866size17248.g27455"/>
</dbReference>
<evidence type="ECO:0000313" key="3">
    <source>
        <dbReference type="Proteomes" id="UP000887566"/>
    </source>
</evidence>
<name>A0A914WY46_9BILA</name>
<dbReference type="AlphaFoldDB" id="A0A914WY46"/>
<feature type="compositionally biased region" description="Low complexity" evidence="1">
    <location>
        <begin position="84"/>
        <end position="95"/>
    </location>
</feature>
<dbReference type="SUPFAM" id="SSF56219">
    <property type="entry name" value="DNase I-like"/>
    <property type="match status" value="1"/>
</dbReference>
<protein>
    <submittedName>
        <fullName evidence="4">Inositol polyphosphate-related phosphatase domain-containing protein</fullName>
    </submittedName>
</protein>
<feature type="region of interest" description="Disordered" evidence="1">
    <location>
        <begin position="1"/>
        <end position="45"/>
    </location>
</feature>
<feature type="domain" description="Inositol polyphosphate-related phosphatase" evidence="2">
    <location>
        <begin position="169"/>
        <end position="476"/>
    </location>
</feature>
<evidence type="ECO:0000256" key="1">
    <source>
        <dbReference type="SAM" id="MobiDB-lite"/>
    </source>
</evidence>
<dbReference type="Pfam" id="PF22669">
    <property type="entry name" value="Exo_endo_phos2"/>
    <property type="match status" value="1"/>
</dbReference>
<dbReference type="GO" id="GO:0046856">
    <property type="term" value="P:phosphatidylinositol dephosphorylation"/>
    <property type="evidence" value="ECO:0007669"/>
    <property type="project" value="InterPro"/>
</dbReference>
<dbReference type="GO" id="GO:0005737">
    <property type="term" value="C:cytoplasm"/>
    <property type="evidence" value="ECO:0007669"/>
    <property type="project" value="TreeGrafter"/>
</dbReference>
<dbReference type="Gene3D" id="3.60.10.10">
    <property type="entry name" value="Endonuclease/exonuclease/phosphatase"/>
    <property type="match status" value="1"/>
</dbReference>
<dbReference type="Proteomes" id="UP000887566">
    <property type="component" value="Unplaced"/>
</dbReference>
<dbReference type="SMART" id="SM00128">
    <property type="entry name" value="IPPc"/>
    <property type="match status" value="1"/>
</dbReference>
<evidence type="ECO:0000259" key="2">
    <source>
        <dbReference type="SMART" id="SM00128"/>
    </source>
</evidence>
<evidence type="ECO:0000313" key="4">
    <source>
        <dbReference type="WBParaSite" id="PSAMB.scaffold5866size17248.g27455.t1"/>
    </source>
</evidence>
<feature type="compositionally biased region" description="Low complexity" evidence="1">
    <location>
        <begin position="1"/>
        <end position="10"/>
    </location>
</feature>
<feature type="region of interest" description="Disordered" evidence="1">
    <location>
        <begin position="84"/>
        <end position="107"/>
    </location>
</feature>
<dbReference type="PANTHER" id="PTHR11200:SF275">
    <property type="entry name" value="LD06095P"/>
    <property type="match status" value="1"/>
</dbReference>